<sequence>MSVTPTVRWVFGYYWPEADIEDSEPVLLLPPSLLPDEILSRAAKTVLSPPNRSEKSDDMCAPVVTLLLRILY</sequence>
<gene>
    <name evidence="1" type="ORF">SAMN05444580_109103</name>
</gene>
<name>A0A1G6ZS52_9NOCA</name>
<dbReference type="AlphaFoldDB" id="A0A1G6ZS52"/>
<accession>A0A1G6ZS52</accession>
<keyword evidence="2" id="KW-1185">Reference proteome</keyword>
<dbReference type="Proteomes" id="UP000199417">
    <property type="component" value="Unassembled WGS sequence"/>
</dbReference>
<protein>
    <submittedName>
        <fullName evidence="1">Uncharacterized protein</fullName>
    </submittedName>
</protein>
<reference evidence="1 2" key="1">
    <citation type="submission" date="2016-10" db="EMBL/GenBank/DDBJ databases">
        <authorList>
            <person name="de Groot N.N."/>
        </authorList>
    </citation>
    <scope>NUCLEOTIDE SEQUENCE [LARGE SCALE GENOMIC DNA]</scope>
    <source>
        <strain evidence="1 2">JCM 11308</strain>
    </source>
</reference>
<proteinExistence type="predicted"/>
<dbReference type="EMBL" id="FNAB01000009">
    <property type="protein sequence ID" value="SDE05057.1"/>
    <property type="molecule type" value="Genomic_DNA"/>
</dbReference>
<organism evidence="1 2">
    <name type="scientific">Rhodococcus tukisamuensis</name>
    <dbReference type="NCBI Taxonomy" id="168276"/>
    <lineage>
        <taxon>Bacteria</taxon>
        <taxon>Bacillati</taxon>
        <taxon>Actinomycetota</taxon>
        <taxon>Actinomycetes</taxon>
        <taxon>Mycobacteriales</taxon>
        <taxon>Nocardiaceae</taxon>
        <taxon>Rhodococcus</taxon>
    </lineage>
</organism>
<evidence type="ECO:0000313" key="2">
    <source>
        <dbReference type="Proteomes" id="UP000199417"/>
    </source>
</evidence>
<evidence type="ECO:0000313" key="1">
    <source>
        <dbReference type="EMBL" id="SDE05057.1"/>
    </source>
</evidence>